<keyword evidence="1 6" id="KW-0489">Methyltransferase</keyword>
<organism evidence="6 7">
    <name type="scientific">Aspergillus heteromorphus CBS 117.55</name>
    <dbReference type="NCBI Taxonomy" id="1448321"/>
    <lineage>
        <taxon>Eukaryota</taxon>
        <taxon>Fungi</taxon>
        <taxon>Dikarya</taxon>
        <taxon>Ascomycota</taxon>
        <taxon>Pezizomycotina</taxon>
        <taxon>Eurotiomycetes</taxon>
        <taxon>Eurotiomycetidae</taxon>
        <taxon>Eurotiales</taxon>
        <taxon>Aspergillaceae</taxon>
        <taxon>Aspergillus</taxon>
        <taxon>Aspergillus subgen. Circumdati</taxon>
    </lineage>
</organism>
<protein>
    <submittedName>
        <fullName evidence="6">S-adenosyl-L-methionine-dependent methyltransferase</fullName>
    </submittedName>
</protein>
<dbReference type="Gene3D" id="3.40.50.150">
    <property type="entry name" value="Vaccinia Virus protein VP39"/>
    <property type="match status" value="1"/>
</dbReference>
<dbReference type="OrthoDB" id="1535081at2759"/>
<dbReference type="PROSITE" id="PS51683">
    <property type="entry name" value="SAM_OMT_II"/>
    <property type="match status" value="1"/>
</dbReference>
<dbReference type="RefSeq" id="XP_025396003.1">
    <property type="nucleotide sequence ID" value="XM_025545516.1"/>
</dbReference>
<feature type="domain" description="O-methyltransferase dimerisation" evidence="5">
    <location>
        <begin position="51"/>
        <end position="128"/>
    </location>
</feature>
<dbReference type="EMBL" id="MSFL01000029">
    <property type="protein sequence ID" value="PWY70901.1"/>
    <property type="molecule type" value="Genomic_DNA"/>
</dbReference>
<dbReference type="Pfam" id="PF08100">
    <property type="entry name" value="Dimerisation"/>
    <property type="match status" value="1"/>
</dbReference>
<evidence type="ECO:0000256" key="1">
    <source>
        <dbReference type="ARBA" id="ARBA00022603"/>
    </source>
</evidence>
<dbReference type="GO" id="GO:0032259">
    <property type="term" value="P:methylation"/>
    <property type="evidence" value="ECO:0007669"/>
    <property type="project" value="UniProtKB-KW"/>
</dbReference>
<dbReference type="SUPFAM" id="SSF46785">
    <property type="entry name" value="Winged helix' DNA-binding domain"/>
    <property type="match status" value="1"/>
</dbReference>
<keyword evidence="7" id="KW-1185">Reference proteome</keyword>
<evidence type="ECO:0000313" key="6">
    <source>
        <dbReference type="EMBL" id="PWY70901.1"/>
    </source>
</evidence>
<dbReference type="SUPFAM" id="SSF53335">
    <property type="entry name" value="S-adenosyl-L-methionine-dependent methyltransferases"/>
    <property type="match status" value="1"/>
</dbReference>
<dbReference type="InterPro" id="IPR012967">
    <property type="entry name" value="COMT_dimerisation"/>
</dbReference>
<dbReference type="VEuPathDB" id="FungiDB:BO70DRAFT_382118"/>
<dbReference type="Pfam" id="PF00891">
    <property type="entry name" value="Methyltransf_2"/>
    <property type="match status" value="1"/>
</dbReference>
<keyword evidence="3" id="KW-0949">S-adenosyl-L-methionine</keyword>
<reference evidence="6 7" key="1">
    <citation type="submission" date="2016-12" db="EMBL/GenBank/DDBJ databases">
        <title>The genomes of Aspergillus section Nigri reveals drivers in fungal speciation.</title>
        <authorList>
            <consortium name="DOE Joint Genome Institute"/>
            <person name="Vesth T.C."/>
            <person name="Nybo J."/>
            <person name="Theobald S."/>
            <person name="Brandl J."/>
            <person name="Frisvad J.C."/>
            <person name="Nielsen K.F."/>
            <person name="Lyhne E.K."/>
            <person name="Kogle M.E."/>
            <person name="Kuo A."/>
            <person name="Riley R."/>
            <person name="Clum A."/>
            <person name="Nolan M."/>
            <person name="Lipzen A."/>
            <person name="Salamov A."/>
            <person name="Henrissat B."/>
            <person name="Wiebenga A."/>
            <person name="De Vries R.P."/>
            <person name="Grigoriev I.V."/>
            <person name="Mortensen U.H."/>
            <person name="Andersen M.R."/>
            <person name="Baker S.E."/>
        </authorList>
    </citation>
    <scope>NUCLEOTIDE SEQUENCE [LARGE SCALE GENOMIC DNA]</scope>
    <source>
        <strain evidence="6 7">CBS 117.55</strain>
    </source>
</reference>
<comment type="caution">
    <text evidence="6">The sequence shown here is derived from an EMBL/GenBank/DDBJ whole genome shotgun (WGS) entry which is preliminary data.</text>
</comment>
<dbReference type="Gene3D" id="1.10.10.10">
    <property type="entry name" value="Winged helix-like DNA-binding domain superfamily/Winged helix DNA-binding domain"/>
    <property type="match status" value="1"/>
</dbReference>
<dbReference type="InterPro" id="IPR016461">
    <property type="entry name" value="COMT-like"/>
</dbReference>
<dbReference type="PANTHER" id="PTHR43712:SF11">
    <property type="entry name" value="O-METHYLTRANSFERASE (AFU_ORTHOLOGUE AFUA_2G17820)-RELATED"/>
    <property type="match status" value="1"/>
</dbReference>
<evidence type="ECO:0000256" key="2">
    <source>
        <dbReference type="ARBA" id="ARBA00022679"/>
    </source>
</evidence>
<keyword evidence="2 6" id="KW-0808">Transferase</keyword>
<proteinExistence type="predicted"/>
<dbReference type="PANTHER" id="PTHR43712">
    <property type="entry name" value="PUTATIVE (AFU_ORTHOLOGUE AFUA_4G14580)-RELATED"/>
    <property type="match status" value="1"/>
</dbReference>
<dbReference type="InterPro" id="IPR036390">
    <property type="entry name" value="WH_DNA-bd_sf"/>
</dbReference>
<name>A0A317VCC8_9EURO</name>
<gene>
    <name evidence="6" type="ORF">BO70DRAFT_382118</name>
</gene>
<dbReference type="GO" id="GO:0044550">
    <property type="term" value="P:secondary metabolite biosynthetic process"/>
    <property type="evidence" value="ECO:0007669"/>
    <property type="project" value="UniProtKB-ARBA"/>
</dbReference>
<accession>A0A317VCC8</accession>
<dbReference type="InterPro" id="IPR036388">
    <property type="entry name" value="WH-like_DNA-bd_sf"/>
</dbReference>
<evidence type="ECO:0000313" key="7">
    <source>
        <dbReference type="Proteomes" id="UP000247233"/>
    </source>
</evidence>
<evidence type="ECO:0000256" key="3">
    <source>
        <dbReference type="ARBA" id="ARBA00022691"/>
    </source>
</evidence>
<evidence type="ECO:0000259" key="5">
    <source>
        <dbReference type="Pfam" id="PF08100"/>
    </source>
</evidence>
<dbReference type="GeneID" id="37067753"/>
<feature type="domain" description="O-methyltransferase C-terminal" evidence="4">
    <location>
        <begin position="229"/>
        <end position="388"/>
    </location>
</feature>
<dbReference type="AlphaFoldDB" id="A0A317VCC8"/>
<dbReference type="GO" id="GO:0046983">
    <property type="term" value="F:protein dimerization activity"/>
    <property type="evidence" value="ECO:0007669"/>
    <property type="project" value="InterPro"/>
</dbReference>
<dbReference type="STRING" id="1448321.A0A317VCC8"/>
<dbReference type="InterPro" id="IPR029063">
    <property type="entry name" value="SAM-dependent_MTases_sf"/>
</dbReference>
<dbReference type="Proteomes" id="UP000247233">
    <property type="component" value="Unassembled WGS sequence"/>
</dbReference>
<dbReference type="InterPro" id="IPR001077">
    <property type="entry name" value="COMT_C"/>
</dbReference>
<evidence type="ECO:0000259" key="4">
    <source>
        <dbReference type="Pfam" id="PF00891"/>
    </source>
</evidence>
<dbReference type="GO" id="GO:0008171">
    <property type="term" value="F:O-methyltransferase activity"/>
    <property type="evidence" value="ECO:0007669"/>
    <property type="project" value="InterPro"/>
</dbReference>
<sequence>MPYSALLHHLDTTLTSLTSHGTPPDETTRRHLLSRIETLQEKLQNPMEFTMRTVFGSHRAMLLRLAVDMKLFDAIAELGGVATTAQMAKRVDADGVLVARVARFLAVMGVLRNPEKGVYHATELSDALRSSSPLAAGVVHGTLFLRIMTHLPTYFQQTGYVNPSDAYSSPFQHAFQTQEHFFTWLSQNPIYQTAFNTVMSLDLRRGSTPWYTLFPAAQSLTISDPSRALIVDIGGGQGADLLSFRDQYPDMPGRVILQDLPSVVSDLHTQAHAQTQDKLSTAGIEIQEYDFFTPQPVNGAKAYFLRTVLHDWPDKQAAVILGRVRDAMVEDSVLLVNEVVLPEGGEGESEGEEKVDARAVQTDLVMMCGFAGMERTVGQFGELFGGVGLELVRVWGEDPGKGGAVVLEVRVKRCAS</sequence>